<dbReference type="InterPro" id="IPR017441">
    <property type="entry name" value="Protein_kinase_ATP_BS"/>
</dbReference>
<keyword evidence="3" id="KW-0723">Serine/threonine-protein kinase</keyword>
<dbReference type="PROSITE" id="PS00107">
    <property type="entry name" value="PROTEIN_KINASE_ATP"/>
    <property type="match status" value="1"/>
</dbReference>
<dbReference type="GO" id="GO:0005524">
    <property type="term" value="F:ATP binding"/>
    <property type="evidence" value="ECO:0007669"/>
    <property type="project" value="UniProtKB-UniRule"/>
</dbReference>
<dbReference type="PANTHER" id="PTHR44167">
    <property type="entry name" value="OVARIAN-SPECIFIC SERINE/THREONINE-PROTEIN KINASE LOK-RELATED"/>
    <property type="match status" value="1"/>
</dbReference>
<accession>A0A0N9PWE1</accession>
<dbReference type="SUPFAM" id="SSF56112">
    <property type="entry name" value="Protein kinase-like (PK-like)"/>
    <property type="match status" value="1"/>
</dbReference>
<dbReference type="Pfam" id="PF00069">
    <property type="entry name" value="Pkinase"/>
    <property type="match status" value="1"/>
</dbReference>
<dbReference type="Gene3D" id="1.10.510.10">
    <property type="entry name" value="Transferase(Phosphotransferase) domain 1"/>
    <property type="match status" value="1"/>
</dbReference>
<evidence type="ECO:0000256" key="1">
    <source>
        <dbReference type="PROSITE-ProRule" id="PRU10141"/>
    </source>
</evidence>
<evidence type="ECO:0000259" key="2">
    <source>
        <dbReference type="PROSITE" id="PS50011"/>
    </source>
</evidence>
<keyword evidence="3" id="KW-0808">Transferase</keyword>
<reference evidence="3" key="1">
    <citation type="journal article" date="2015" name="Genome Announc.">
        <title>Complete Genome Sequence of a New Member of the Marseilleviridae Recovered from the Brackish Submarine Spring in the Cassis Port-Miou Calanque, France.</title>
        <authorList>
            <person name="Doutre G."/>
            <person name="Arfib B."/>
            <person name="Rochette P."/>
            <person name="Claverie J.M."/>
            <person name="Bonin P."/>
            <person name="Abergel C."/>
        </authorList>
    </citation>
    <scope>NUCLEOTIDE SEQUENCE [LARGE SCALE GENOMIC DNA]</scope>
    <source>
        <strain evidence="3">1</strain>
    </source>
</reference>
<keyword evidence="1" id="KW-0547">Nucleotide-binding</keyword>
<keyword evidence="1" id="KW-0067">ATP-binding</keyword>
<dbReference type="Gene3D" id="3.30.200.20">
    <property type="entry name" value="Phosphorylase Kinase, domain 1"/>
    <property type="match status" value="1"/>
</dbReference>
<feature type="binding site" evidence="1">
    <location>
        <position position="99"/>
    </location>
    <ligand>
        <name>ATP</name>
        <dbReference type="ChEBI" id="CHEBI:30616"/>
    </ligand>
</feature>
<dbReference type="EMBL" id="KT428292">
    <property type="protein sequence ID" value="ALH06942.1"/>
    <property type="molecule type" value="Genomic_DNA"/>
</dbReference>
<organism evidence="3 4">
    <name type="scientific">Port-miou virus</name>
    <dbReference type="NCBI Taxonomy" id="1733873"/>
    <lineage>
        <taxon>Viruses</taxon>
        <taxon>Varidnaviria</taxon>
        <taxon>Bamfordvirae</taxon>
        <taxon>Nucleocytoviricota</taxon>
        <taxon>Megaviricetes</taxon>
        <taxon>Pimascovirales</taxon>
        <taxon>Pimascovirales incertae sedis</taxon>
        <taxon>Marseilleviridae</taxon>
        <taxon>Losannavirus</taxon>
        <taxon>Losannavirus lausannense</taxon>
        <taxon>Lausannevirus</taxon>
    </lineage>
</organism>
<dbReference type="InterPro" id="IPR011009">
    <property type="entry name" value="Kinase-like_dom_sf"/>
</dbReference>
<dbReference type="GO" id="GO:0004674">
    <property type="term" value="F:protein serine/threonine kinase activity"/>
    <property type="evidence" value="ECO:0007669"/>
    <property type="project" value="UniProtKB-KW"/>
</dbReference>
<dbReference type="SMART" id="SM00220">
    <property type="entry name" value="S_TKc"/>
    <property type="match status" value="1"/>
</dbReference>
<evidence type="ECO:0000313" key="3">
    <source>
        <dbReference type="EMBL" id="ALH06942.1"/>
    </source>
</evidence>
<keyword evidence="3" id="KW-0418">Kinase</keyword>
<evidence type="ECO:0000313" key="4">
    <source>
        <dbReference type="Proteomes" id="UP000319438"/>
    </source>
</evidence>
<gene>
    <name evidence="3" type="ORF">PMV_244</name>
</gene>
<protein>
    <submittedName>
        <fullName evidence="3">Putative serine/threonine protein kinase</fullName>
    </submittedName>
</protein>
<dbReference type="InterPro" id="IPR000719">
    <property type="entry name" value="Prot_kinase_dom"/>
</dbReference>
<name>A0A0N9PWE1_9VIRU</name>
<feature type="domain" description="Protein kinase" evidence="2">
    <location>
        <begin position="71"/>
        <end position="363"/>
    </location>
</feature>
<dbReference type="PANTHER" id="PTHR44167:SF24">
    <property type="entry name" value="SERINE_THREONINE-PROTEIN KINASE CHK2"/>
    <property type="match status" value="1"/>
</dbReference>
<sequence length="363" mass="41728">MLSEVREGIVEDPVFREGNDFIDLEWLSWKAKGIGQNAGISTSAETSKTLAQVSSYILREPLIRHSQLEGWVIHKKLGQGSYGSVYKATDPDGKVFALKLFPVNIKETQGSDFGENYRLDKEYTEWRLKEIWDIYLGLEEEKSLDVIKKSRDPTGLLMQSYAYGLTSFGDYVYSFAVIEYIEGTSLTSLIFCAEDTEWRPTQKVFEKFASVLFHGVSQLHAIGLAHLDINPNNIMFTGTKLKLVDFGFTCIFGPNRTCYWGQSTVNPPEFRYYSEEITRKQAEAVDVWCSAYSILSLLSIRDRKSFGQSNREDRKQNKLELEERIRMAKEKYSFPKIFLEAFSEDPSKRPTARSLYREFAKLV</sequence>
<proteinExistence type="predicted"/>
<dbReference type="Proteomes" id="UP000319438">
    <property type="component" value="Segment"/>
</dbReference>
<dbReference type="PROSITE" id="PS50011">
    <property type="entry name" value="PROTEIN_KINASE_DOM"/>
    <property type="match status" value="1"/>
</dbReference>